<proteinExistence type="predicted"/>
<organism evidence="2 3">
    <name type="scientific">Owenia fusiformis</name>
    <name type="common">Polychaete worm</name>
    <dbReference type="NCBI Taxonomy" id="6347"/>
    <lineage>
        <taxon>Eukaryota</taxon>
        <taxon>Metazoa</taxon>
        <taxon>Spiralia</taxon>
        <taxon>Lophotrochozoa</taxon>
        <taxon>Annelida</taxon>
        <taxon>Polychaeta</taxon>
        <taxon>Sedentaria</taxon>
        <taxon>Canalipalpata</taxon>
        <taxon>Sabellida</taxon>
        <taxon>Oweniida</taxon>
        <taxon>Oweniidae</taxon>
        <taxon>Owenia</taxon>
    </lineage>
</organism>
<comment type="cofactor">
    <cofactor evidence="1">
        <name>Fe cation</name>
        <dbReference type="ChEBI" id="CHEBI:24875"/>
    </cofactor>
</comment>
<dbReference type="Pfam" id="PF05721">
    <property type="entry name" value="PhyH"/>
    <property type="match status" value="1"/>
</dbReference>
<reference evidence="2" key="1">
    <citation type="submission" date="2022-03" db="EMBL/GenBank/DDBJ databases">
        <authorList>
            <person name="Martin C."/>
        </authorList>
    </citation>
    <scope>NUCLEOTIDE SEQUENCE</scope>
</reference>
<accession>A0A8J1UX83</accession>
<protein>
    <submittedName>
        <fullName evidence="2">Uncharacterized protein</fullName>
    </submittedName>
</protein>
<dbReference type="OrthoDB" id="445007at2759"/>
<name>A0A8J1UX83_OWEFU</name>
<dbReference type="SUPFAM" id="SSF51197">
    <property type="entry name" value="Clavaminate synthase-like"/>
    <property type="match status" value="1"/>
</dbReference>
<keyword evidence="3" id="KW-1185">Reference proteome</keyword>
<sequence>MAAALTGMLVSEKDIKTFQDDGVVVVRQVVSPEWVDKLRDAFDWAMNNPSPLSEEHVGEGEPGRFFDDQFLWKRNDSVKDFVFNGPLAKAAATVMSSEKVNVFYDHVLVKEPNTKRITPWHNDMSYWPIKGSQICSIWIALDDVSKATSVKYVKGSHKQKLLHKVSSLGGDSRSSYGDGGGEPLPDIDALHENGELELVNWDLKPGDVLIHHGFTIHGAPGNINSTTRRRGYVVRWLGDDMRFDPRPGTMYKAWTEKGGYHLGLAAGDTMNCDLFPSVNF</sequence>
<dbReference type="AlphaFoldDB" id="A0A8J1UX83"/>
<dbReference type="EMBL" id="CAIIXF020000001">
    <property type="protein sequence ID" value="CAH1772750.1"/>
    <property type="molecule type" value="Genomic_DNA"/>
</dbReference>
<dbReference type="Gene3D" id="2.60.120.620">
    <property type="entry name" value="q2cbj1_9rhob like domain"/>
    <property type="match status" value="1"/>
</dbReference>
<gene>
    <name evidence="2" type="ORF">OFUS_LOCUS465</name>
</gene>
<comment type="caution">
    <text evidence="2">The sequence shown here is derived from an EMBL/GenBank/DDBJ whole genome shotgun (WGS) entry which is preliminary data.</text>
</comment>
<dbReference type="InterPro" id="IPR008775">
    <property type="entry name" value="Phytyl_CoA_dOase-like"/>
</dbReference>
<dbReference type="PANTHER" id="PTHR20883:SF47">
    <property type="entry name" value="PHYTANOYL-COA DIOXYGENASE"/>
    <property type="match status" value="1"/>
</dbReference>
<dbReference type="PANTHER" id="PTHR20883">
    <property type="entry name" value="PHYTANOYL-COA DIOXYGENASE DOMAIN CONTAINING 1"/>
    <property type="match status" value="1"/>
</dbReference>
<evidence type="ECO:0000313" key="2">
    <source>
        <dbReference type="EMBL" id="CAH1772750.1"/>
    </source>
</evidence>
<evidence type="ECO:0000256" key="1">
    <source>
        <dbReference type="ARBA" id="ARBA00001962"/>
    </source>
</evidence>
<evidence type="ECO:0000313" key="3">
    <source>
        <dbReference type="Proteomes" id="UP000749559"/>
    </source>
</evidence>
<dbReference type="Proteomes" id="UP000749559">
    <property type="component" value="Unassembled WGS sequence"/>
</dbReference>